<keyword evidence="2" id="KW-1185">Reference proteome</keyword>
<name>W1P3Y6_AMBTC</name>
<protein>
    <submittedName>
        <fullName evidence="1">Uncharacterized protein</fullName>
    </submittedName>
</protein>
<dbReference type="HOGENOM" id="CLU_2963922_0_0_1"/>
<evidence type="ECO:0000313" key="2">
    <source>
        <dbReference type="Proteomes" id="UP000017836"/>
    </source>
</evidence>
<organism evidence="1 2">
    <name type="scientific">Amborella trichopoda</name>
    <dbReference type="NCBI Taxonomy" id="13333"/>
    <lineage>
        <taxon>Eukaryota</taxon>
        <taxon>Viridiplantae</taxon>
        <taxon>Streptophyta</taxon>
        <taxon>Embryophyta</taxon>
        <taxon>Tracheophyta</taxon>
        <taxon>Spermatophyta</taxon>
        <taxon>Magnoliopsida</taxon>
        <taxon>Amborellales</taxon>
        <taxon>Amborellaceae</taxon>
        <taxon>Amborella</taxon>
    </lineage>
</organism>
<proteinExistence type="predicted"/>
<dbReference type="Proteomes" id="UP000017836">
    <property type="component" value="Unassembled WGS sequence"/>
</dbReference>
<reference evidence="2" key="1">
    <citation type="journal article" date="2013" name="Science">
        <title>The Amborella genome and the evolution of flowering plants.</title>
        <authorList>
            <consortium name="Amborella Genome Project"/>
        </authorList>
    </citation>
    <scope>NUCLEOTIDE SEQUENCE [LARGE SCALE GENOMIC DNA]</scope>
</reference>
<dbReference type="AlphaFoldDB" id="W1P3Y6"/>
<dbReference type="Gramene" id="ERN04592">
    <property type="protein sequence ID" value="ERN04592"/>
    <property type="gene ID" value="AMTR_s00075p00117190"/>
</dbReference>
<sequence>MRLTHDSGGAHGRVRCGSTVEGLAYRSKRWHTVIRGGREGAPGDGGHEVHQGKVFMRQV</sequence>
<evidence type="ECO:0000313" key="1">
    <source>
        <dbReference type="EMBL" id="ERN04592.1"/>
    </source>
</evidence>
<accession>W1P3Y6</accession>
<dbReference type="EMBL" id="KI394195">
    <property type="protein sequence ID" value="ERN04592.1"/>
    <property type="molecule type" value="Genomic_DNA"/>
</dbReference>
<gene>
    <name evidence="1" type="ORF">AMTR_s00075p00117190</name>
</gene>